<dbReference type="InterPro" id="IPR005182">
    <property type="entry name" value="YdbS-like_PH"/>
</dbReference>
<feature type="compositionally biased region" description="Pro residues" evidence="1">
    <location>
        <begin position="7"/>
        <end position="18"/>
    </location>
</feature>
<evidence type="ECO:0000313" key="4">
    <source>
        <dbReference type="EMBL" id="WAE73069.1"/>
    </source>
</evidence>
<keyword evidence="2" id="KW-0472">Membrane</keyword>
<evidence type="ECO:0000313" key="5">
    <source>
        <dbReference type="Proteomes" id="UP001156498"/>
    </source>
</evidence>
<evidence type="ECO:0000259" key="3">
    <source>
        <dbReference type="Pfam" id="PF03703"/>
    </source>
</evidence>
<organism evidence="4 5">
    <name type="scientific">Streptomonospora nanhaiensis</name>
    <dbReference type="NCBI Taxonomy" id="1323731"/>
    <lineage>
        <taxon>Bacteria</taxon>
        <taxon>Bacillati</taxon>
        <taxon>Actinomycetota</taxon>
        <taxon>Actinomycetes</taxon>
        <taxon>Streptosporangiales</taxon>
        <taxon>Nocardiopsidaceae</taxon>
        <taxon>Streptomonospora</taxon>
    </lineage>
</organism>
<dbReference type="PANTHER" id="PTHR34473">
    <property type="entry name" value="UPF0699 TRANSMEMBRANE PROTEIN YDBS"/>
    <property type="match status" value="1"/>
</dbReference>
<gene>
    <name evidence="4" type="ORF">OUQ99_28570</name>
</gene>
<proteinExistence type="predicted"/>
<evidence type="ECO:0000256" key="2">
    <source>
        <dbReference type="SAM" id="Phobius"/>
    </source>
</evidence>
<feature type="transmembrane region" description="Helical" evidence="2">
    <location>
        <begin position="76"/>
        <end position="94"/>
    </location>
</feature>
<dbReference type="PANTHER" id="PTHR34473:SF3">
    <property type="entry name" value="TRANSMEMBRANE PROTEIN-RELATED"/>
    <property type="match status" value="1"/>
</dbReference>
<keyword evidence="2" id="KW-0812">Transmembrane</keyword>
<accession>A0ABY6YL68</accession>
<name>A0ABY6YL68_9ACTN</name>
<reference evidence="4 5" key="1">
    <citation type="journal article" date="2013" name="Int. J. Syst. Evol. Microbiol.">
        <title>Description of Streptomonospora sediminis sp. nov. and Streptomonospora nanhaiensis sp. nov., and reclassification of Nocardiopsis arabia Hozzein &amp; Goodfellow 2008 as Streptomonospora arabica comb. nov. and emended description of the genus Streptomonospora.</title>
        <authorList>
            <person name="Zhang D.F."/>
            <person name="Pan H.Q."/>
            <person name="He J."/>
            <person name="Zhang X.M."/>
            <person name="Zhang Y.G."/>
            <person name="Klenk H.P."/>
            <person name="Hu J.C."/>
            <person name="Li W.J."/>
        </authorList>
    </citation>
    <scope>NUCLEOTIDE SEQUENCE [LARGE SCALE GENOMIC DNA]</scope>
    <source>
        <strain evidence="4 5">12A09</strain>
    </source>
</reference>
<keyword evidence="2" id="KW-1133">Transmembrane helix</keyword>
<dbReference type="EMBL" id="CP113264">
    <property type="protein sequence ID" value="WAE73069.1"/>
    <property type="molecule type" value="Genomic_DNA"/>
</dbReference>
<evidence type="ECO:0000256" key="1">
    <source>
        <dbReference type="SAM" id="MobiDB-lite"/>
    </source>
</evidence>
<dbReference type="Proteomes" id="UP001156498">
    <property type="component" value="Chromosome"/>
</dbReference>
<protein>
    <submittedName>
        <fullName evidence="4">PH domain-containing protein</fullName>
    </submittedName>
</protein>
<feature type="region of interest" description="Disordered" evidence="1">
    <location>
        <begin position="1"/>
        <end position="34"/>
    </location>
</feature>
<keyword evidence="5" id="KW-1185">Reference proteome</keyword>
<feature type="domain" description="YdbS-like PH" evidence="3">
    <location>
        <begin position="101"/>
        <end position="174"/>
    </location>
</feature>
<dbReference type="Pfam" id="PF03703">
    <property type="entry name" value="bPH_2"/>
    <property type="match status" value="1"/>
</dbReference>
<sequence>METSDPTPQPTPPTPTGEPRPARPLDAAFAPPENTSWNRVSPALAWYRRLVVGAVCLIAGVGGAVTLFVWASWPWAAGWTAAALAAFAAGWLLAGRFRGSWGYAEAAEELYLTYGVLVRQLVVVPYGRMQVVDVTADLLEQALGIATVRVRTAASTADIRVVGLPLAEAVQLRDRLAARSESFSTGL</sequence>
<feature type="transmembrane region" description="Helical" evidence="2">
    <location>
        <begin position="50"/>
        <end position="70"/>
    </location>
</feature>